<dbReference type="Gene3D" id="2.40.50.140">
    <property type="entry name" value="Nucleic acid-binding proteins"/>
    <property type="match status" value="1"/>
</dbReference>
<dbReference type="GO" id="GO:0003910">
    <property type="term" value="F:DNA ligase (ATP) activity"/>
    <property type="evidence" value="ECO:0007669"/>
    <property type="project" value="UniProtKB-UniRule"/>
</dbReference>
<dbReference type="InterPro" id="IPR022865">
    <property type="entry name" value="DNA_ligae_ATP-dep_bac/arc"/>
</dbReference>
<dbReference type="GO" id="GO:0006310">
    <property type="term" value="P:DNA recombination"/>
    <property type="evidence" value="ECO:0007669"/>
    <property type="project" value="UniProtKB-UniRule"/>
</dbReference>
<feature type="binding site" evidence="15">
    <location>
        <position position="216"/>
    </location>
    <ligand>
        <name>ATP</name>
        <dbReference type="ChEBI" id="CHEBI:30616"/>
    </ligand>
</feature>
<keyword evidence="8 15" id="KW-0067">ATP-binding</keyword>
<dbReference type="Gene3D" id="1.10.3260.10">
    <property type="entry name" value="DNA ligase, ATP-dependent, N-terminal domain"/>
    <property type="match status" value="1"/>
</dbReference>
<evidence type="ECO:0000259" key="18">
    <source>
        <dbReference type="PROSITE" id="PS50160"/>
    </source>
</evidence>
<dbReference type="Pfam" id="PF04675">
    <property type="entry name" value="DNA_ligase_A_N"/>
    <property type="match status" value="1"/>
</dbReference>
<evidence type="ECO:0000256" key="1">
    <source>
        <dbReference type="ARBA" id="ARBA00001946"/>
    </source>
</evidence>
<keyword evidence="5 15" id="KW-0479">Metal-binding</keyword>
<dbReference type="NCBIfam" id="NF002868">
    <property type="entry name" value="PRK03180.1"/>
    <property type="match status" value="1"/>
</dbReference>
<feature type="binding site" evidence="15">
    <location>
        <position position="378"/>
    </location>
    <ligand>
        <name>ATP</name>
        <dbReference type="ChEBI" id="CHEBI:30616"/>
    </ligand>
</feature>
<dbReference type="Pfam" id="PF01068">
    <property type="entry name" value="DNA_ligase_A_M"/>
    <property type="match status" value="1"/>
</dbReference>
<organism evidence="19 20">
    <name type="scientific">Mycobacterium asiaticum</name>
    <dbReference type="NCBI Taxonomy" id="1790"/>
    <lineage>
        <taxon>Bacteria</taxon>
        <taxon>Bacillati</taxon>
        <taxon>Actinomycetota</taxon>
        <taxon>Actinomycetes</taxon>
        <taxon>Mycobacteriales</taxon>
        <taxon>Mycobacteriaceae</taxon>
        <taxon>Mycobacterium</taxon>
    </lineage>
</organism>
<dbReference type="CDD" id="cd07972">
    <property type="entry name" value="OBF_DNA_ligase_Arch_LigB"/>
    <property type="match status" value="1"/>
</dbReference>
<evidence type="ECO:0000256" key="16">
    <source>
        <dbReference type="RuleBase" id="RU000617"/>
    </source>
</evidence>
<evidence type="ECO:0000256" key="8">
    <source>
        <dbReference type="ARBA" id="ARBA00022840"/>
    </source>
</evidence>
<evidence type="ECO:0000256" key="4">
    <source>
        <dbReference type="ARBA" id="ARBA00022705"/>
    </source>
</evidence>
<dbReference type="GO" id="GO:0006281">
    <property type="term" value="P:DNA repair"/>
    <property type="evidence" value="ECO:0007669"/>
    <property type="project" value="UniProtKB-UniRule"/>
</dbReference>
<keyword evidence="10 15" id="KW-0233">DNA recombination</keyword>
<name>A0A1A3CZJ4_MYCAS</name>
<dbReference type="Proteomes" id="UP000093795">
    <property type="component" value="Unassembled WGS sequence"/>
</dbReference>
<gene>
    <name evidence="19" type="primary">ligB</name>
    <name evidence="15" type="synonym">lig</name>
    <name evidence="19" type="ORF">A9X01_10100</name>
</gene>
<dbReference type="GO" id="GO:0051301">
    <property type="term" value="P:cell division"/>
    <property type="evidence" value="ECO:0007669"/>
    <property type="project" value="UniProtKB-KW"/>
</dbReference>
<evidence type="ECO:0000256" key="11">
    <source>
        <dbReference type="ARBA" id="ARBA00023204"/>
    </source>
</evidence>
<dbReference type="InterPro" id="IPR012310">
    <property type="entry name" value="DNA_ligase_ATP-dep_cent"/>
</dbReference>
<dbReference type="InterPro" id="IPR012340">
    <property type="entry name" value="NA-bd_OB-fold"/>
</dbReference>
<dbReference type="GO" id="GO:0071897">
    <property type="term" value="P:DNA biosynthetic process"/>
    <property type="evidence" value="ECO:0007669"/>
    <property type="project" value="InterPro"/>
</dbReference>
<keyword evidence="12 15" id="KW-0131">Cell cycle</keyword>
<evidence type="ECO:0000256" key="10">
    <source>
        <dbReference type="ARBA" id="ARBA00023172"/>
    </source>
</evidence>
<dbReference type="InterPro" id="IPR012308">
    <property type="entry name" value="DNA_ligase_ATP-dep_N"/>
</dbReference>
<dbReference type="CDD" id="cd07901">
    <property type="entry name" value="Adenylation_DNA_ligase_Arch_LigB"/>
    <property type="match status" value="1"/>
</dbReference>
<feature type="binding site" evidence="15">
    <location>
        <position position="372"/>
    </location>
    <ligand>
        <name>ATP</name>
        <dbReference type="ChEBI" id="CHEBI:30616"/>
    </ligand>
</feature>
<dbReference type="PROSITE" id="PS00697">
    <property type="entry name" value="DNA_LIGASE_A1"/>
    <property type="match status" value="1"/>
</dbReference>
<evidence type="ECO:0000256" key="12">
    <source>
        <dbReference type="ARBA" id="ARBA00023306"/>
    </source>
</evidence>
<dbReference type="SUPFAM" id="SSF50249">
    <property type="entry name" value="Nucleic acid-binding proteins"/>
    <property type="match status" value="1"/>
</dbReference>
<dbReference type="SUPFAM" id="SSF117018">
    <property type="entry name" value="ATP-dependent DNA ligase DNA-binding domain"/>
    <property type="match status" value="1"/>
</dbReference>
<evidence type="ECO:0000256" key="2">
    <source>
        <dbReference type="ARBA" id="ARBA00022598"/>
    </source>
</evidence>
<dbReference type="STRING" id="1790.A5645_09170"/>
<dbReference type="GO" id="GO:0046872">
    <property type="term" value="F:metal ion binding"/>
    <property type="evidence" value="ECO:0007669"/>
    <property type="project" value="UniProtKB-KW"/>
</dbReference>
<feature type="binding site" evidence="15">
    <location>
        <position position="231"/>
    </location>
    <ligand>
        <name>ATP</name>
        <dbReference type="ChEBI" id="CHEBI:30616"/>
    </ligand>
</feature>
<dbReference type="Pfam" id="PF04679">
    <property type="entry name" value="DNA_ligase_A_C"/>
    <property type="match status" value="1"/>
</dbReference>
<evidence type="ECO:0000256" key="9">
    <source>
        <dbReference type="ARBA" id="ARBA00022842"/>
    </source>
</evidence>
<dbReference type="InterPro" id="IPR050191">
    <property type="entry name" value="ATP-dep_DNA_ligase"/>
</dbReference>
<dbReference type="GO" id="GO:0005524">
    <property type="term" value="F:ATP binding"/>
    <property type="evidence" value="ECO:0007669"/>
    <property type="project" value="UniProtKB-UniRule"/>
</dbReference>
<evidence type="ECO:0000256" key="5">
    <source>
        <dbReference type="ARBA" id="ARBA00022723"/>
    </source>
</evidence>
<dbReference type="Gene3D" id="3.30.470.30">
    <property type="entry name" value="DNA ligase/mRNA capping enzyme"/>
    <property type="match status" value="1"/>
</dbReference>
<comment type="catalytic activity">
    <reaction evidence="13 15 16">
        <text>ATP + (deoxyribonucleotide)n-3'-hydroxyl + 5'-phospho-(deoxyribonucleotide)m = (deoxyribonucleotide)n+m + AMP + diphosphate.</text>
        <dbReference type="EC" id="6.5.1.1"/>
    </reaction>
</comment>
<feature type="domain" description="ATP-dependent DNA ligase family profile" evidence="18">
    <location>
        <begin position="288"/>
        <end position="412"/>
    </location>
</feature>
<evidence type="ECO:0000256" key="14">
    <source>
        <dbReference type="ARBA" id="ARBA00054532"/>
    </source>
</evidence>
<comment type="cofactor">
    <cofactor evidence="1 15">
        <name>Mg(2+)</name>
        <dbReference type="ChEBI" id="CHEBI:18420"/>
    </cofactor>
</comment>
<evidence type="ECO:0000256" key="7">
    <source>
        <dbReference type="ARBA" id="ARBA00022763"/>
    </source>
</evidence>
<proteinExistence type="inferred from homology"/>
<dbReference type="InterPro" id="IPR036599">
    <property type="entry name" value="DNA_ligase_N_sf"/>
</dbReference>
<keyword evidence="7 15" id="KW-0227">DNA damage</keyword>
<comment type="similarity">
    <text evidence="15 17">Belongs to the ATP-dependent DNA ligase family.</text>
</comment>
<evidence type="ECO:0000313" key="20">
    <source>
        <dbReference type="Proteomes" id="UP000093795"/>
    </source>
</evidence>
<comment type="caution">
    <text evidence="19">The sequence shown here is derived from an EMBL/GenBank/DDBJ whole genome shotgun (WGS) entry which is preliminary data.</text>
</comment>
<dbReference type="HAMAP" id="MF_00407">
    <property type="entry name" value="DNA_ligase"/>
    <property type="match status" value="1"/>
</dbReference>
<evidence type="ECO:0000256" key="17">
    <source>
        <dbReference type="RuleBase" id="RU004196"/>
    </source>
</evidence>
<evidence type="ECO:0000256" key="6">
    <source>
        <dbReference type="ARBA" id="ARBA00022741"/>
    </source>
</evidence>
<feature type="binding site" evidence="15">
    <location>
        <position position="209"/>
    </location>
    <ligand>
        <name>ATP</name>
        <dbReference type="ChEBI" id="CHEBI:30616"/>
    </ligand>
</feature>
<dbReference type="EC" id="6.5.1.1" evidence="15"/>
<dbReference type="eggNOG" id="COG1793">
    <property type="taxonomic scope" value="Bacteria"/>
</dbReference>
<dbReference type="FunFam" id="3.30.470.30:FF:000012">
    <property type="entry name" value="Probable DNA ligase"/>
    <property type="match status" value="1"/>
</dbReference>
<evidence type="ECO:0000256" key="15">
    <source>
        <dbReference type="HAMAP-Rule" id="MF_00407"/>
    </source>
</evidence>
<feature type="active site" description="N6-AMP-lysine intermediate" evidence="15">
    <location>
        <position position="211"/>
    </location>
</feature>
<evidence type="ECO:0000256" key="13">
    <source>
        <dbReference type="ARBA" id="ARBA00034003"/>
    </source>
</evidence>
<keyword evidence="4 15" id="KW-0235">DNA replication</keyword>
<keyword evidence="2 15" id="KW-0436">Ligase</keyword>
<dbReference type="InterPro" id="IPR012309">
    <property type="entry name" value="DNA_ligase_ATP-dep_C"/>
</dbReference>
<dbReference type="PROSITE" id="PS50160">
    <property type="entry name" value="DNA_LIGASE_A3"/>
    <property type="match status" value="1"/>
</dbReference>
<evidence type="ECO:0000313" key="19">
    <source>
        <dbReference type="EMBL" id="OBI91802.1"/>
    </source>
</evidence>
<dbReference type="GO" id="GO:0003677">
    <property type="term" value="F:DNA binding"/>
    <property type="evidence" value="ECO:0007669"/>
    <property type="project" value="InterPro"/>
</dbReference>
<accession>A0A1A3CZJ4</accession>
<dbReference type="AlphaFoldDB" id="A0A1A3CZJ4"/>
<sequence length="507" mass="53593">MLLFDVASTSLSVGATSSRLAKVAHIAELLRRAGAEAEVAATVVSWLSGELRQRQIGVGWASLRSLPPPASDATLTVVGVDATFTEIGAVSGKGSQARRAELIRGLFAAATETEQTFLLRLLSGELRQGALIGIMTDAVAKAAGLPAAAVQRAAMLGGDLPAVAAAALTGGALDEFTLEVGRPVGPMLAQTATSVADALEKHGGTSIFEAKLDGARVQIHRAGDDVKVFTRSLDDVTARLPEVVEATLALPVRQLVADGEAIALRPDNRPHRFQVTASRFGRSVDVAAARDKQPLSVFFFDILHRDGVDLLDAPTTERLAALDALVPQQHRVDRLATSDPVQAAAFLDATLAAGHEGVMAKAPDAPYQAGRRGAGWVKVKPVHTLDLVVLAVEWGSGRRKGKLSNIHLGARDPDSGEFVMVGKTFKGMTDAMLDWQTARFTELATSGSDGYVVHVRPEQVVEIALDGVQGSTRYPGGVALRFARVVRYRDDKSPAEADTIDAVRAMY</sequence>
<dbReference type="GO" id="GO:0006260">
    <property type="term" value="P:DNA replication"/>
    <property type="evidence" value="ECO:0007669"/>
    <property type="project" value="UniProtKB-UniRule"/>
</dbReference>
<keyword evidence="9 15" id="KW-0460">Magnesium</keyword>
<dbReference type="RefSeq" id="WP_065119008.1">
    <property type="nucleotide sequence ID" value="NZ_LZKQ01000022.1"/>
</dbReference>
<dbReference type="OrthoDB" id="3733803at2"/>
<feature type="binding site" evidence="15">
    <location>
        <position position="260"/>
    </location>
    <ligand>
        <name>ATP</name>
        <dbReference type="ChEBI" id="CHEBI:30616"/>
    </ligand>
</feature>
<dbReference type="FunFam" id="2.40.50.140:FF:000163">
    <property type="entry name" value="Probable DNA ligase"/>
    <property type="match status" value="1"/>
</dbReference>
<protein>
    <recommendedName>
        <fullName evidence="15">Probable DNA ligase</fullName>
        <ecNumber evidence="15">6.5.1.1</ecNumber>
    </recommendedName>
    <alternativeName>
        <fullName evidence="15">Polydeoxyribonucleotide synthase [ATP]</fullName>
    </alternativeName>
</protein>
<dbReference type="PANTHER" id="PTHR45674:SF13">
    <property type="entry name" value="DNA LIGASE-RELATED"/>
    <property type="match status" value="1"/>
</dbReference>
<dbReference type="PANTHER" id="PTHR45674">
    <property type="entry name" value="DNA LIGASE 1/3 FAMILY MEMBER"/>
    <property type="match status" value="1"/>
</dbReference>
<dbReference type="PROSITE" id="PS00333">
    <property type="entry name" value="DNA_LIGASE_A2"/>
    <property type="match status" value="1"/>
</dbReference>
<comment type="function">
    <text evidence="14 15">DNA ligase that seals nicks in double-stranded DNA during DNA replication, DNA recombination and DNA repair.</text>
</comment>
<dbReference type="EMBL" id="LZKQ01000022">
    <property type="protein sequence ID" value="OBI91802.1"/>
    <property type="molecule type" value="Genomic_DNA"/>
</dbReference>
<dbReference type="InterPro" id="IPR016059">
    <property type="entry name" value="DNA_ligase_ATP-dep_CS"/>
</dbReference>
<keyword evidence="11 15" id="KW-0234">DNA repair</keyword>
<dbReference type="NCBIfam" id="TIGR00574">
    <property type="entry name" value="dnl1"/>
    <property type="match status" value="1"/>
</dbReference>
<keyword evidence="6 15" id="KW-0547">Nucleotide-binding</keyword>
<feature type="binding site" evidence="15">
    <location>
        <position position="300"/>
    </location>
    <ligand>
        <name>ATP</name>
        <dbReference type="ChEBI" id="CHEBI:30616"/>
    </ligand>
</feature>
<keyword evidence="3 15" id="KW-0132">Cell division</keyword>
<dbReference type="SUPFAM" id="SSF56091">
    <property type="entry name" value="DNA ligase/mRNA capping enzyme, catalytic domain"/>
    <property type="match status" value="1"/>
</dbReference>
<evidence type="ECO:0000256" key="3">
    <source>
        <dbReference type="ARBA" id="ARBA00022618"/>
    </source>
</evidence>
<reference evidence="19 20" key="1">
    <citation type="submission" date="2016-06" db="EMBL/GenBank/DDBJ databases">
        <authorList>
            <person name="Kjaerup R.B."/>
            <person name="Dalgaard T.S."/>
            <person name="Juul-Madsen H.R."/>
        </authorList>
    </citation>
    <scope>NUCLEOTIDE SEQUENCE [LARGE SCALE GENOMIC DNA]</scope>
    <source>
        <strain evidence="19 20">1081914.2</strain>
    </source>
</reference>
<dbReference type="InterPro" id="IPR000977">
    <property type="entry name" value="DNA_ligase_ATP-dep"/>
</dbReference>